<sequence>MELTEKYPALAIGDFLAIHIPDPGEEHSFVEGMREDLEVLGDLRDSGMSHGHVPYPEARGLLPWGDSSDGDLFYWKTTDEGPDTWTILVSGRNDDWCEFKGGLTEYLAGLVSGTVPPDGLPPDFPGRTPSVDSD</sequence>
<gene>
    <name evidence="2" type="ORF">JGB26_15165</name>
</gene>
<proteinExistence type="predicted"/>
<protein>
    <recommendedName>
        <fullName evidence="4">SMI1/KNR4 family protein</fullName>
    </recommendedName>
</protein>
<evidence type="ECO:0000313" key="2">
    <source>
        <dbReference type="EMBL" id="MBJ3808436.1"/>
    </source>
</evidence>
<accession>A0ABS0X5G0</accession>
<dbReference type="EMBL" id="JAEKOZ010000008">
    <property type="protein sequence ID" value="MBJ3808436.1"/>
    <property type="molecule type" value="Genomic_DNA"/>
</dbReference>
<name>A0ABS0X5G0_9ACTN</name>
<dbReference type="RefSeq" id="WP_190117529.1">
    <property type="nucleotide sequence ID" value="NZ_BMVR01000008.1"/>
</dbReference>
<dbReference type="Proteomes" id="UP000634780">
    <property type="component" value="Unassembled WGS sequence"/>
</dbReference>
<evidence type="ECO:0000313" key="3">
    <source>
        <dbReference type="Proteomes" id="UP000634780"/>
    </source>
</evidence>
<organism evidence="2 3">
    <name type="scientific">Streptomyces flavofungini</name>
    <dbReference type="NCBI Taxonomy" id="68200"/>
    <lineage>
        <taxon>Bacteria</taxon>
        <taxon>Bacillati</taxon>
        <taxon>Actinomycetota</taxon>
        <taxon>Actinomycetes</taxon>
        <taxon>Kitasatosporales</taxon>
        <taxon>Streptomycetaceae</taxon>
        <taxon>Streptomyces</taxon>
    </lineage>
</organism>
<comment type="caution">
    <text evidence="2">The sequence shown here is derived from an EMBL/GenBank/DDBJ whole genome shotgun (WGS) entry which is preliminary data.</text>
</comment>
<evidence type="ECO:0000256" key="1">
    <source>
        <dbReference type="SAM" id="MobiDB-lite"/>
    </source>
</evidence>
<keyword evidence="3" id="KW-1185">Reference proteome</keyword>
<evidence type="ECO:0008006" key="4">
    <source>
        <dbReference type="Google" id="ProtNLM"/>
    </source>
</evidence>
<reference evidence="2 3" key="1">
    <citation type="submission" date="2020-12" db="EMBL/GenBank/DDBJ databases">
        <title>Streptomyces typhae sp. nov., a novel endophytic actinomycete isolated from the root of cattail pollen (Typha angustifolia L.).</title>
        <authorList>
            <person name="Peng C."/>
            <person name="Liu C."/>
        </authorList>
    </citation>
    <scope>NUCLEOTIDE SEQUENCE [LARGE SCALE GENOMIC DNA]</scope>
    <source>
        <strain evidence="2 3">JCM 4753</strain>
    </source>
</reference>
<feature type="region of interest" description="Disordered" evidence="1">
    <location>
        <begin position="114"/>
        <end position="134"/>
    </location>
</feature>